<name>A0A0E9RM34_ANGAN</name>
<organism evidence="2">
    <name type="scientific">Anguilla anguilla</name>
    <name type="common">European freshwater eel</name>
    <name type="synonym">Muraena anguilla</name>
    <dbReference type="NCBI Taxonomy" id="7936"/>
    <lineage>
        <taxon>Eukaryota</taxon>
        <taxon>Metazoa</taxon>
        <taxon>Chordata</taxon>
        <taxon>Craniata</taxon>
        <taxon>Vertebrata</taxon>
        <taxon>Euteleostomi</taxon>
        <taxon>Actinopterygii</taxon>
        <taxon>Neopterygii</taxon>
        <taxon>Teleostei</taxon>
        <taxon>Anguilliformes</taxon>
        <taxon>Anguillidae</taxon>
        <taxon>Anguilla</taxon>
    </lineage>
</organism>
<dbReference type="EMBL" id="GBXM01079062">
    <property type="protein sequence ID" value="JAH29515.1"/>
    <property type="molecule type" value="Transcribed_RNA"/>
</dbReference>
<reference evidence="2" key="2">
    <citation type="journal article" date="2015" name="Fish Shellfish Immunol.">
        <title>Early steps in the European eel (Anguilla anguilla)-Vibrio vulnificus interaction in the gills: Role of the RtxA13 toxin.</title>
        <authorList>
            <person name="Callol A."/>
            <person name="Pajuelo D."/>
            <person name="Ebbesson L."/>
            <person name="Teles M."/>
            <person name="MacKenzie S."/>
            <person name="Amaro C."/>
        </authorList>
    </citation>
    <scope>NUCLEOTIDE SEQUENCE</scope>
</reference>
<dbReference type="AlphaFoldDB" id="A0A0E9RM34"/>
<proteinExistence type="predicted"/>
<evidence type="ECO:0000313" key="2">
    <source>
        <dbReference type="EMBL" id="JAH29515.1"/>
    </source>
</evidence>
<feature type="compositionally biased region" description="Basic and acidic residues" evidence="1">
    <location>
        <begin position="12"/>
        <end position="23"/>
    </location>
</feature>
<sequence>MLPCPSSPTVVEEGKEMKANLRK</sequence>
<protein>
    <submittedName>
        <fullName evidence="2">Uncharacterized protein</fullName>
    </submittedName>
</protein>
<feature type="region of interest" description="Disordered" evidence="1">
    <location>
        <begin position="1"/>
        <end position="23"/>
    </location>
</feature>
<evidence type="ECO:0000256" key="1">
    <source>
        <dbReference type="SAM" id="MobiDB-lite"/>
    </source>
</evidence>
<reference evidence="2" key="1">
    <citation type="submission" date="2014-11" db="EMBL/GenBank/DDBJ databases">
        <authorList>
            <person name="Amaro Gonzalez C."/>
        </authorList>
    </citation>
    <scope>NUCLEOTIDE SEQUENCE</scope>
</reference>
<accession>A0A0E9RM34</accession>